<dbReference type="SMART" id="SM00333">
    <property type="entry name" value="TUDOR"/>
    <property type="match status" value="7"/>
</dbReference>
<name>A0A8J2S462_9CRUS</name>
<feature type="region of interest" description="Disordered" evidence="1">
    <location>
        <begin position="875"/>
        <end position="897"/>
    </location>
</feature>
<protein>
    <recommendedName>
        <fullName evidence="2">Tudor domain-containing protein</fullName>
    </recommendedName>
</protein>
<dbReference type="InterPro" id="IPR002999">
    <property type="entry name" value="Tudor"/>
</dbReference>
<dbReference type="FunFam" id="2.30.30.140:FF:000018">
    <property type="entry name" value="Serine/threonine-protein kinase 31"/>
    <property type="match status" value="2"/>
</dbReference>
<evidence type="ECO:0000313" key="4">
    <source>
        <dbReference type="Proteomes" id="UP000789390"/>
    </source>
</evidence>
<dbReference type="InterPro" id="IPR050621">
    <property type="entry name" value="Tudor_domain_containing"/>
</dbReference>
<accession>A0A8J2S462</accession>
<evidence type="ECO:0000259" key="2">
    <source>
        <dbReference type="PROSITE" id="PS50304"/>
    </source>
</evidence>
<dbReference type="PANTHER" id="PTHR22948:SF72">
    <property type="entry name" value="TUDOR DOMAIN-CONTAINING PROTEIN"/>
    <property type="match status" value="1"/>
</dbReference>
<dbReference type="Pfam" id="PF00567">
    <property type="entry name" value="TUDOR"/>
    <property type="match status" value="6"/>
</dbReference>
<evidence type="ECO:0000313" key="3">
    <source>
        <dbReference type="EMBL" id="CAH0110187.1"/>
    </source>
</evidence>
<feature type="domain" description="Tudor" evidence="2">
    <location>
        <begin position="379"/>
        <end position="442"/>
    </location>
</feature>
<feature type="domain" description="Tudor" evidence="2">
    <location>
        <begin position="607"/>
        <end position="665"/>
    </location>
</feature>
<dbReference type="GO" id="GO:0005737">
    <property type="term" value="C:cytoplasm"/>
    <property type="evidence" value="ECO:0007669"/>
    <property type="project" value="UniProtKB-ARBA"/>
</dbReference>
<dbReference type="PANTHER" id="PTHR22948">
    <property type="entry name" value="TUDOR DOMAIN CONTAINING PROTEIN"/>
    <property type="match status" value="1"/>
</dbReference>
<sequence>MLLYPETIITQIPKTIAFLLFPTRVSIDMVILTGLENKFHTLFIKGVKILRMAAASMLIHVTHIDDSVRGRQGPCVYFWGVTYDRSLILTMELYLESIRQTLESLPPPLNLCDLDSKQILCVLINHRWHRATISQLKLSQTGMVEVYCIDSGKTLTVPLNFIRLTMDIDGYEAENIRDCPPLASQFLLADVVAPFGLGIHTRQWSDLAMMFLKVNVEHQIWKAAPMSKYGAHQAVRLFDSNNQLLASAMILQGLGVAAQSYHEALAMSEAMEKQPSFMKPAFYSYPSMKLFPAACLTALSGNLRPNFAIATPQQDRPVSAVSPKEYSINNLPHKGRYDVVVSHISEGPYKFFVQMKSEAQNLQNIRKKLNSLVPTPFQGKPLGSPCIVFSPSDELFHRGLITGMKDFGTQSCTYSVYIVDVGTQISVNLSAIYDIPDELFAPCLCAYRVSLFGVEKVSKLNGLNGIFASMVNCKLQAEIVDYDKQEINLYDESGNNICGVLCSIFSMYPNMKDIAQTSSVSSTSFCLPTEAIPISVVEMPSLSLATEENLFVIHAGEPGYFFGQFEEKRVQNSQTVNGNKDINDLTAQLKMVYSTQVNSSLLYTGSESRIGYYGVIIWEEDDVYYRVRVTREMDNKVEILFIDYGNTISITRNKILSPLKCLSLFSQPPYGIHCKLEEEVTMPSLKWKHLIMDKWITVKIGSCIEGIYRVKFASYEGNAIATKILNAVTKPSVSSENVNRQITKTKSPVLAAVAKVSNPIQLKDNRHIRNLENVDFSVTISNKPCKGGQISEICLEETAQHSTKLISNKENVEAEAKDLNSVGKNIETSQSIQIQKLISEPEIVSLPSPVEVTTCTSLSQPSFSDGSEKLQILNQESEQSEKPEDVTSTIESETKSENVTDVTALPEILTLLSLNKPQITFSEQNEVLSDQQGEVVYFNDPSSFYVQLLESCALLGEIGEKLNSLYCDKSKPAIQGPNPGSPCVVQYTEDNQWYRGQIVKMCDPQSATVLFVDYGNTQLCPVEQVKAIDEDFVKLPPLAVHCKLAGIDETRDWTVEEKNKFESYTVGKLLSVTFTNRDPDGKYNVRLLEKTKEGKCVINEDFGAPCFAKIPPPSVGYTSRVVSIKPISVIVSCYHNPFRFFLSPVEVTYQDQLEELNKFYSSLSPNDLLEDKPSLGLPCVARFTEDSRYYRSQILSIQNEMAEILFVDYGNQQDTPLSQLKRITPRFMEFPQMTWHCKLNGVKMVGPIGADLQKYIDACFTTNEVLTALFHPATSGEINGVFEVDLSVPKIGDASRYLIEQNVLACDLLVADVELAVQDVNFAPQQVLSTNAATGYFVSPTDFWVQLDPKAVDDVMERLDKLALDPDFINKKDFVPSIGKACLAFYETDKRWYRAKVEAVKEDSSTICYIDFGNSCDVKTCDLRGLPMEFAQQPGLAFKCCQDGAENFSDAASKIFEEIVLDLTHFAVNFLKVVDGVLCVRISHGESDVGELCSLSSDLTEPLTQEPIVNGVVSTSTFTQEEICVVEDKLAISEIRETQALMKREVPQDSVPVPQLDLVIEKDCKMDRMEVVVVYASSPFQFWIQIKKDQDKLEKMQEEIVKEYSKSSELLKAKVKPVVDQIYGVLHPSYGIWYRGKITEVCDDTAVVHFVDYGDSSSVPFANICVLAKHFADISAFATQCSLINQSAEWSEAACEKFNSLCTDQVCLITFEKEDNGVKIVNSLFVGDENKNIVDLLAGL</sequence>
<dbReference type="Proteomes" id="UP000789390">
    <property type="component" value="Unassembled WGS sequence"/>
</dbReference>
<dbReference type="EMBL" id="CAKKLH010000300">
    <property type="protein sequence ID" value="CAH0110187.1"/>
    <property type="molecule type" value="Genomic_DNA"/>
</dbReference>
<organism evidence="3 4">
    <name type="scientific">Daphnia galeata</name>
    <dbReference type="NCBI Taxonomy" id="27404"/>
    <lineage>
        <taxon>Eukaryota</taxon>
        <taxon>Metazoa</taxon>
        <taxon>Ecdysozoa</taxon>
        <taxon>Arthropoda</taxon>
        <taxon>Crustacea</taxon>
        <taxon>Branchiopoda</taxon>
        <taxon>Diplostraca</taxon>
        <taxon>Cladocera</taxon>
        <taxon>Anomopoda</taxon>
        <taxon>Daphniidae</taxon>
        <taxon>Daphnia</taxon>
    </lineage>
</organism>
<gene>
    <name evidence="3" type="ORF">DGAL_LOCUS13689</name>
</gene>
<dbReference type="SUPFAM" id="SSF63748">
    <property type="entry name" value="Tudor/PWWP/MBT"/>
    <property type="match status" value="7"/>
</dbReference>
<keyword evidence="4" id="KW-1185">Reference proteome</keyword>
<feature type="domain" description="Tudor" evidence="2">
    <location>
        <begin position="1616"/>
        <end position="1674"/>
    </location>
</feature>
<dbReference type="InterPro" id="IPR035437">
    <property type="entry name" value="SNase_OB-fold_sf"/>
</dbReference>
<feature type="domain" description="Tudor" evidence="2">
    <location>
        <begin position="1172"/>
        <end position="1230"/>
    </location>
</feature>
<feature type="domain" description="Tudor" evidence="2">
    <location>
        <begin position="976"/>
        <end position="1035"/>
    </location>
</feature>
<feature type="domain" description="Tudor" evidence="2">
    <location>
        <begin position="1375"/>
        <end position="1433"/>
    </location>
</feature>
<dbReference type="Gene3D" id="2.40.50.90">
    <property type="match status" value="3"/>
</dbReference>
<comment type="caution">
    <text evidence="3">The sequence shown here is derived from an EMBL/GenBank/DDBJ whole genome shotgun (WGS) entry which is preliminary data.</text>
</comment>
<reference evidence="3" key="1">
    <citation type="submission" date="2021-11" db="EMBL/GenBank/DDBJ databases">
        <authorList>
            <person name="Schell T."/>
        </authorList>
    </citation>
    <scope>NUCLEOTIDE SEQUENCE</scope>
    <source>
        <strain evidence="3">M5</strain>
    </source>
</reference>
<evidence type="ECO:0000256" key="1">
    <source>
        <dbReference type="SAM" id="MobiDB-lite"/>
    </source>
</evidence>
<dbReference type="Gene3D" id="2.30.30.140">
    <property type="match status" value="7"/>
</dbReference>
<dbReference type="OrthoDB" id="6341445at2759"/>
<dbReference type="CDD" id="cd20379">
    <property type="entry name" value="Tudor_dTUD-like"/>
    <property type="match status" value="2"/>
</dbReference>
<proteinExistence type="predicted"/>
<dbReference type="PROSITE" id="PS50304">
    <property type="entry name" value="TUDOR"/>
    <property type="match status" value="6"/>
</dbReference>